<reference evidence="1 2" key="1">
    <citation type="submission" date="2016-10" db="EMBL/GenBank/DDBJ databases">
        <authorList>
            <person name="de Groot N.N."/>
        </authorList>
    </citation>
    <scope>NUCLEOTIDE SEQUENCE [LARGE SCALE GENOMIC DNA]</scope>
    <source>
        <strain evidence="1 2">CGMCC 1.3401</strain>
    </source>
</reference>
<dbReference type="AlphaFoldDB" id="A0A1G4T888"/>
<protein>
    <submittedName>
        <fullName evidence="1">Uncharacterized protein</fullName>
    </submittedName>
</protein>
<dbReference type="EMBL" id="FMTM01000008">
    <property type="protein sequence ID" value="SCW77632.1"/>
    <property type="molecule type" value="Genomic_DNA"/>
</dbReference>
<gene>
    <name evidence="1" type="ORF">SAMN02927900_04845</name>
</gene>
<dbReference type="RefSeq" id="WP_092587300.1">
    <property type="nucleotide sequence ID" value="NZ_FMTM01000008.1"/>
</dbReference>
<name>A0A1G4T888_9HYPH</name>
<organism evidence="1 2">
    <name type="scientific">Rhizobium mongolense subsp. loessense</name>
    <dbReference type="NCBI Taxonomy" id="158890"/>
    <lineage>
        <taxon>Bacteria</taxon>
        <taxon>Pseudomonadati</taxon>
        <taxon>Pseudomonadota</taxon>
        <taxon>Alphaproteobacteria</taxon>
        <taxon>Hyphomicrobiales</taxon>
        <taxon>Rhizobiaceae</taxon>
        <taxon>Rhizobium/Agrobacterium group</taxon>
        <taxon>Rhizobium</taxon>
    </lineage>
</organism>
<proteinExistence type="predicted"/>
<accession>A0A1G4T888</accession>
<dbReference type="Proteomes" id="UP000199542">
    <property type="component" value="Unassembled WGS sequence"/>
</dbReference>
<evidence type="ECO:0000313" key="2">
    <source>
        <dbReference type="Proteomes" id="UP000199542"/>
    </source>
</evidence>
<sequence length="103" mass="11479">MARYIAVYDIADTYRDPHAAFIAQAEKIGWSTWVWALTAKKWYKLPNTTLIGDFQDRDAAQAAFNAAAKAARAEKGELTVEKYFIADWGSATFDSDVKADPAK</sequence>
<evidence type="ECO:0000313" key="1">
    <source>
        <dbReference type="EMBL" id="SCW77632.1"/>
    </source>
</evidence>